<keyword evidence="2" id="KW-1185">Reference proteome</keyword>
<proteinExistence type="predicted"/>
<dbReference type="PaxDb" id="29760-VIT_08s0007g01000.t01"/>
<dbReference type="HOGENOM" id="CLU_3176479_0_0_1"/>
<accession>D7THI2</accession>
<reference evidence="2" key="1">
    <citation type="journal article" date="2007" name="Nature">
        <title>The grapevine genome sequence suggests ancestral hexaploidization in major angiosperm phyla.</title>
        <authorList>
            <consortium name="The French-Italian Public Consortium for Grapevine Genome Characterization."/>
            <person name="Jaillon O."/>
            <person name="Aury J.-M."/>
            <person name="Noel B."/>
            <person name="Policriti A."/>
            <person name="Clepet C."/>
            <person name="Casagrande A."/>
            <person name="Choisne N."/>
            <person name="Aubourg S."/>
            <person name="Vitulo N."/>
            <person name="Jubin C."/>
            <person name="Vezzi A."/>
            <person name="Legeai F."/>
            <person name="Hugueney P."/>
            <person name="Dasilva C."/>
            <person name="Horner D."/>
            <person name="Mica E."/>
            <person name="Jublot D."/>
            <person name="Poulain J."/>
            <person name="Bruyere C."/>
            <person name="Billault A."/>
            <person name="Segurens B."/>
            <person name="Gouyvenoux M."/>
            <person name="Ugarte E."/>
            <person name="Cattonaro F."/>
            <person name="Anthouard V."/>
            <person name="Vico V."/>
            <person name="Del Fabbro C."/>
            <person name="Alaux M."/>
            <person name="Di Gaspero G."/>
            <person name="Dumas V."/>
            <person name="Felice N."/>
            <person name="Paillard S."/>
            <person name="Juman I."/>
            <person name="Moroldo M."/>
            <person name="Scalabrin S."/>
            <person name="Canaguier A."/>
            <person name="Le Clainche I."/>
            <person name="Malacrida G."/>
            <person name="Durand E."/>
            <person name="Pesole G."/>
            <person name="Laucou V."/>
            <person name="Chatelet P."/>
            <person name="Merdinoglu D."/>
            <person name="Delledonne M."/>
            <person name="Pezzotti M."/>
            <person name="Lecharny A."/>
            <person name="Scarpelli C."/>
            <person name="Artiguenave F."/>
            <person name="Pe M.E."/>
            <person name="Valle G."/>
            <person name="Morgante M."/>
            <person name="Caboche M."/>
            <person name="Adam-Blondon A.-F."/>
            <person name="Weissenbach J."/>
            <person name="Quetier F."/>
            <person name="Wincker P."/>
        </authorList>
    </citation>
    <scope>NUCLEOTIDE SEQUENCE [LARGE SCALE GENOMIC DNA]</scope>
    <source>
        <strain evidence="2">cv. Pinot noir / PN40024</strain>
    </source>
</reference>
<protein>
    <submittedName>
        <fullName evidence="1">Uncharacterized protein</fullName>
    </submittedName>
</protein>
<dbReference type="InParanoid" id="D7THI2"/>
<evidence type="ECO:0000313" key="2">
    <source>
        <dbReference type="Proteomes" id="UP000009183"/>
    </source>
</evidence>
<dbReference type="EMBL" id="FN595991">
    <property type="protein sequence ID" value="CBI30498.3"/>
    <property type="molecule type" value="Genomic_DNA"/>
</dbReference>
<dbReference type="Proteomes" id="UP000009183">
    <property type="component" value="Chromosome 8"/>
</dbReference>
<organism evidence="1 2">
    <name type="scientific">Vitis vinifera</name>
    <name type="common">Grape</name>
    <dbReference type="NCBI Taxonomy" id="29760"/>
    <lineage>
        <taxon>Eukaryota</taxon>
        <taxon>Viridiplantae</taxon>
        <taxon>Streptophyta</taxon>
        <taxon>Embryophyta</taxon>
        <taxon>Tracheophyta</taxon>
        <taxon>Spermatophyta</taxon>
        <taxon>Magnoliopsida</taxon>
        <taxon>eudicotyledons</taxon>
        <taxon>Gunneridae</taxon>
        <taxon>Pentapetalae</taxon>
        <taxon>rosids</taxon>
        <taxon>Vitales</taxon>
        <taxon>Vitaceae</taxon>
        <taxon>Viteae</taxon>
        <taxon>Vitis</taxon>
    </lineage>
</organism>
<name>D7THI2_VITVI</name>
<dbReference type="AlphaFoldDB" id="D7THI2"/>
<evidence type="ECO:0000313" key="1">
    <source>
        <dbReference type="EMBL" id="CBI30498.3"/>
    </source>
</evidence>
<sequence>MEALYDSGKWSVLLHGTRENCVLSVNPGGSPNWVFTFGFSRYSNVKK</sequence>
<gene>
    <name evidence="1" type="ordered locus">VIT_08s0007g01000</name>
</gene>